<protein>
    <submittedName>
        <fullName evidence="2">Uncharacterized protein</fullName>
    </submittedName>
</protein>
<dbReference type="EMBL" id="WVHS01000001">
    <property type="protein sequence ID" value="MXV13904.1"/>
    <property type="molecule type" value="Genomic_DNA"/>
</dbReference>
<gene>
    <name evidence="2" type="ORF">GS398_01205</name>
</gene>
<keyword evidence="1" id="KW-0732">Signal</keyword>
<evidence type="ECO:0000256" key="1">
    <source>
        <dbReference type="SAM" id="SignalP"/>
    </source>
</evidence>
<name>A0A7K1XSG4_9SPHI</name>
<organism evidence="2 3">
    <name type="scientific">Hufsiella ginkgonis</name>
    <dbReference type="NCBI Taxonomy" id="2695274"/>
    <lineage>
        <taxon>Bacteria</taxon>
        <taxon>Pseudomonadati</taxon>
        <taxon>Bacteroidota</taxon>
        <taxon>Sphingobacteriia</taxon>
        <taxon>Sphingobacteriales</taxon>
        <taxon>Sphingobacteriaceae</taxon>
        <taxon>Hufsiella</taxon>
    </lineage>
</organism>
<sequence length="167" mass="19058">MKKAIKIWLTGIFMIMLQSCHSQSNDLDSVIAKYDHTDFSGLKNASVYRRSLGNQDNTSIYFVNIYRGKCSPYVVELNDDSKAIVEISNKLVLKSCGKDYLSRAEIEKILEKYVLYNLCLIQVDNEGNVYINPDRSDLPILLRKSSSSPPGDIGLFKAYKGNWYIRK</sequence>
<reference evidence="2 3" key="1">
    <citation type="submission" date="2019-11" db="EMBL/GenBank/DDBJ databases">
        <title>Pedobacter sp. HMF7056 Genome sequencing and assembly.</title>
        <authorList>
            <person name="Kang H."/>
            <person name="Kim H."/>
            <person name="Joh K."/>
        </authorList>
    </citation>
    <scope>NUCLEOTIDE SEQUENCE [LARGE SCALE GENOMIC DNA]</scope>
    <source>
        <strain evidence="2 3">HMF7056</strain>
    </source>
</reference>
<keyword evidence="3" id="KW-1185">Reference proteome</keyword>
<dbReference type="RefSeq" id="WP_160904928.1">
    <property type="nucleotide sequence ID" value="NZ_WVHS01000001.1"/>
</dbReference>
<evidence type="ECO:0000313" key="2">
    <source>
        <dbReference type="EMBL" id="MXV13904.1"/>
    </source>
</evidence>
<accession>A0A7K1XSG4</accession>
<proteinExistence type="predicted"/>
<feature type="signal peptide" evidence="1">
    <location>
        <begin position="1"/>
        <end position="24"/>
    </location>
</feature>
<comment type="caution">
    <text evidence="2">The sequence shown here is derived from an EMBL/GenBank/DDBJ whole genome shotgun (WGS) entry which is preliminary data.</text>
</comment>
<evidence type="ECO:0000313" key="3">
    <source>
        <dbReference type="Proteomes" id="UP000451233"/>
    </source>
</evidence>
<dbReference type="PROSITE" id="PS51257">
    <property type="entry name" value="PROKAR_LIPOPROTEIN"/>
    <property type="match status" value="1"/>
</dbReference>
<dbReference type="Proteomes" id="UP000451233">
    <property type="component" value="Unassembled WGS sequence"/>
</dbReference>
<feature type="chain" id="PRO_5029802519" evidence="1">
    <location>
        <begin position="25"/>
        <end position="167"/>
    </location>
</feature>
<dbReference type="AlphaFoldDB" id="A0A7K1XSG4"/>